<gene>
    <name evidence="10" type="ORF">R5R35_010899</name>
</gene>
<dbReference type="GO" id="GO:0005814">
    <property type="term" value="C:centriole"/>
    <property type="evidence" value="ECO:0007669"/>
    <property type="project" value="UniProtKB-SubCell"/>
</dbReference>
<dbReference type="AlphaFoldDB" id="A0AAN9Z0Q2"/>
<reference evidence="10 11" key="1">
    <citation type="submission" date="2024-03" db="EMBL/GenBank/DDBJ databases">
        <title>The genome assembly and annotation of the cricket Gryllus longicercus Weissman &amp; Gray.</title>
        <authorList>
            <person name="Szrajer S."/>
            <person name="Gray D."/>
            <person name="Ylla G."/>
        </authorList>
    </citation>
    <scope>NUCLEOTIDE SEQUENCE [LARGE SCALE GENOMIC DNA]</scope>
    <source>
        <strain evidence="10">DAG 2021-001</strain>
        <tissue evidence="10">Whole body minus gut</tissue>
    </source>
</reference>
<evidence type="ECO:0000256" key="2">
    <source>
        <dbReference type="ARBA" id="ARBA00004138"/>
    </source>
</evidence>
<evidence type="ECO:0000256" key="6">
    <source>
        <dbReference type="ARBA" id="ARBA00023212"/>
    </source>
</evidence>
<keyword evidence="7" id="KW-0966">Cell projection</keyword>
<evidence type="ECO:0000256" key="3">
    <source>
        <dbReference type="ARBA" id="ARBA00010091"/>
    </source>
</evidence>
<keyword evidence="6" id="KW-0206">Cytoskeleton</keyword>
<keyword evidence="11" id="KW-1185">Reference proteome</keyword>
<dbReference type="Proteomes" id="UP001378592">
    <property type="component" value="Unassembled WGS sequence"/>
</dbReference>
<evidence type="ECO:0000256" key="8">
    <source>
        <dbReference type="SAM" id="MobiDB-lite"/>
    </source>
</evidence>
<dbReference type="PANTHER" id="PTHR34174">
    <property type="entry name" value="HYDROLETHALUS SYNDROME PROTEIN 1"/>
    <property type="match status" value="1"/>
</dbReference>
<dbReference type="Pfam" id="PF15311">
    <property type="entry name" value="HYLS1_C"/>
    <property type="match status" value="1"/>
</dbReference>
<accession>A0AAN9Z0Q2</accession>
<keyword evidence="4" id="KW-0963">Cytoplasm</keyword>
<name>A0AAN9Z0Q2_9ORTH</name>
<evidence type="ECO:0000256" key="5">
    <source>
        <dbReference type="ARBA" id="ARBA00022794"/>
    </source>
</evidence>
<feature type="domain" description="Centriolar and ciliogenesis-associated protein HYLS1 C-terminal" evidence="9">
    <location>
        <begin position="149"/>
        <end position="198"/>
    </location>
</feature>
<keyword evidence="5" id="KW-0970">Cilium biogenesis/degradation</keyword>
<comment type="similarity">
    <text evidence="3">Belongs to the HYLS1 family.</text>
</comment>
<comment type="subcellular location">
    <subcellularLocation>
        <location evidence="2">Cell projection</location>
        <location evidence="2">Cilium</location>
    </subcellularLocation>
    <subcellularLocation>
        <location evidence="1">Cytoplasm</location>
        <location evidence="1">Cytoskeleton</location>
        <location evidence="1">Microtubule organizing center</location>
        <location evidence="1">Centrosome</location>
        <location evidence="1">Centriole</location>
    </subcellularLocation>
</comment>
<feature type="region of interest" description="Disordered" evidence="8">
    <location>
        <begin position="92"/>
        <end position="113"/>
    </location>
</feature>
<dbReference type="EMBL" id="JAZDUA010000495">
    <property type="protein sequence ID" value="KAK7791798.1"/>
    <property type="molecule type" value="Genomic_DNA"/>
</dbReference>
<dbReference type="GO" id="GO:0060271">
    <property type="term" value="P:cilium assembly"/>
    <property type="evidence" value="ECO:0007669"/>
    <property type="project" value="TreeGrafter"/>
</dbReference>
<dbReference type="InterPro" id="IPR052319">
    <property type="entry name" value="Centriolar_ciliogenesis_assoc"/>
</dbReference>
<evidence type="ECO:0000256" key="7">
    <source>
        <dbReference type="ARBA" id="ARBA00023273"/>
    </source>
</evidence>
<dbReference type="InterPro" id="IPR027918">
    <property type="entry name" value="HYLS1_C_dom"/>
</dbReference>
<evidence type="ECO:0000313" key="11">
    <source>
        <dbReference type="Proteomes" id="UP001378592"/>
    </source>
</evidence>
<organism evidence="10 11">
    <name type="scientific">Gryllus longicercus</name>
    <dbReference type="NCBI Taxonomy" id="2509291"/>
    <lineage>
        <taxon>Eukaryota</taxon>
        <taxon>Metazoa</taxon>
        <taxon>Ecdysozoa</taxon>
        <taxon>Arthropoda</taxon>
        <taxon>Hexapoda</taxon>
        <taxon>Insecta</taxon>
        <taxon>Pterygota</taxon>
        <taxon>Neoptera</taxon>
        <taxon>Polyneoptera</taxon>
        <taxon>Orthoptera</taxon>
        <taxon>Ensifera</taxon>
        <taxon>Gryllidea</taxon>
        <taxon>Grylloidea</taxon>
        <taxon>Gryllidae</taxon>
        <taxon>Gryllinae</taxon>
        <taxon>Gryllus</taxon>
    </lineage>
</organism>
<evidence type="ECO:0000313" key="10">
    <source>
        <dbReference type="EMBL" id="KAK7791798.1"/>
    </source>
</evidence>
<dbReference type="PANTHER" id="PTHR34174:SF1">
    <property type="entry name" value="CENTRIOLAR AND CILIOGENESIS-ASSOCIATED PROTEIN HYLS1"/>
    <property type="match status" value="1"/>
</dbReference>
<protein>
    <recommendedName>
        <fullName evidence="9">Centriolar and ciliogenesis-associated protein HYLS1 C-terminal domain-containing protein</fullName>
    </recommendedName>
</protein>
<evidence type="ECO:0000256" key="4">
    <source>
        <dbReference type="ARBA" id="ARBA00022490"/>
    </source>
</evidence>
<evidence type="ECO:0000259" key="9">
    <source>
        <dbReference type="Pfam" id="PF15311"/>
    </source>
</evidence>
<sequence length="221" mass="25725">MSVRVEPQEVLAYLNRMGFCHVTAEQLKAFIKDLKKLIKHDLRQCKCSDKRSCDESCTTTSNSDSYFHDNRPCSSHKENECMKLSSCTSEQDETDYSCTSSEKSESDEENRKQMAEVQFIERKKQSKIQKVTDRPRSSFIKPWQLQMPATHRRTDPVALYHKYQSMWQQQKVPGDDGRIGLRWHVREKMLGVDPHPRPVPRAPSVERIAKHRPGCSSLRLI</sequence>
<evidence type="ECO:0000256" key="1">
    <source>
        <dbReference type="ARBA" id="ARBA00004114"/>
    </source>
</evidence>
<dbReference type="GO" id="GO:0097730">
    <property type="term" value="C:non-motile cilium"/>
    <property type="evidence" value="ECO:0007669"/>
    <property type="project" value="TreeGrafter"/>
</dbReference>
<comment type="caution">
    <text evidence="10">The sequence shown here is derived from an EMBL/GenBank/DDBJ whole genome shotgun (WGS) entry which is preliminary data.</text>
</comment>
<proteinExistence type="inferred from homology"/>